<organism evidence="2 3">
    <name type="scientific">Paractinoplanes toevensis</name>
    <dbReference type="NCBI Taxonomy" id="571911"/>
    <lineage>
        <taxon>Bacteria</taxon>
        <taxon>Bacillati</taxon>
        <taxon>Actinomycetota</taxon>
        <taxon>Actinomycetes</taxon>
        <taxon>Micromonosporales</taxon>
        <taxon>Micromonosporaceae</taxon>
        <taxon>Paractinoplanes</taxon>
    </lineage>
</organism>
<dbReference type="EMBL" id="BOQN01000130">
    <property type="protein sequence ID" value="GIM96866.1"/>
    <property type="molecule type" value="Genomic_DNA"/>
</dbReference>
<evidence type="ECO:0000256" key="1">
    <source>
        <dbReference type="SAM" id="MobiDB-lite"/>
    </source>
</evidence>
<proteinExistence type="predicted"/>
<gene>
    <name evidence="2" type="ORF">Ato02nite_086590</name>
</gene>
<evidence type="ECO:0008006" key="4">
    <source>
        <dbReference type="Google" id="ProtNLM"/>
    </source>
</evidence>
<comment type="caution">
    <text evidence="2">The sequence shown here is derived from an EMBL/GenBank/DDBJ whole genome shotgun (WGS) entry which is preliminary data.</text>
</comment>
<protein>
    <recommendedName>
        <fullName evidence="4">Integrase</fullName>
    </recommendedName>
</protein>
<dbReference type="Proteomes" id="UP000677082">
    <property type="component" value="Unassembled WGS sequence"/>
</dbReference>
<keyword evidence="3" id="KW-1185">Reference proteome</keyword>
<reference evidence="2 3" key="1">
    <citation type="submission" date="2021-03" db="EMBL/GenBank/DDBJ databases">
        <title>Whole genome shotgun sequence of Actinoplanes toevensis NBRC 105298.</title>
        <authorList>
            <person name="Komaki H."/>
            <person name="Tamura T."/>
        </authorList>
    </citation>
    <scope>NUCLEOTIDE SEQUENCE [LARGE SCALE GENOMIC DNA]</scope>
    <source>
        <strain evidence="2 3">NBRC 105298</strain>
    </source>
</reference>
<accession>A0A919WAX5</accession>
<evidence type="ECO:0000313" key="3">
    <source>
        <dbReference type="Proteomes" id="UP000677082"/>
    </source>
</evidence>
<evidence type="ECO:0000313" key="2">
    <source>
        <dbReference type="EMBL" id="GIM96866.1"/>
    </source>
</evidence>
<dbReference type="AlphaFoldDB" id="A0A919WAX5"/>
<name>A0A919WAX5_9ACTN</name>
<sequence length="389" mass="43712">MSIAAIVDFLNHINRRRHVSGLESIPDGIVTPHRFRRTMAMLTRDFPGSEIAVGMQLKHVTTRALANRVTSSYMDNDPSWARQPDSAIADRRFERLTELFDADTNGHHIGFGPGADRMREAFTAVRANAQRLRTTGEARRGDIRVEHDLLRRTRTSIRFGKLNHCTMNDNDPAGAKCLEDAIIPDGHRGPLLDRCQPARCPKQHHHPRTPPGLDRRTVLTSPAARLRHPRPEPPAQHRVRTQGSRPRPEPEPAMTRPVSPATHQRLREAMERLFNAEPQHTDGKLTKNNLWREARLSRATMNRATDILAEWDARIGDSPAGAAARQRDDEIENLRGSLRTARLEGRQLQDQLDAAATVITALTTENAALRRQAANSSARIVPLFSDHGR</sequence>
<feature type="region of interest" description="Disordered" evidence="1">
    <location>
        <begin position="194"/>
        <end position="260"/>
    </location>
</feature>
<dbReference type="RefSeq" id="WP_246608074.1">
    <property type="nucleotide sequence ID" value="NZ_BOQN01000130.1"/>
</dbReference>